<accession>A0A0W0ZG93</accession>
<evidence type="ECO:0000313" key="3">
    <source>
        <dbReference type="Proteomes" id="UP000054926"/>
    </source>
</evidence>
<name>A0A0W0ZG93_9GAMM</name>
<dbReference type="Proteomes" id="UP000054926">
    <property type="component" value="Unassembled WGS sequence"/>
</dbReference>
<dbReference type="EMBL" id="LNYY01000019">
    <property type="protein sequence ID" value="KTD67886.1"/>
    <property type="molecule type" value="Genomic_DNA"/>
</dbReference>
<dbReference type="OrthoDB" id="5637996at2"/>
<keyword evidence="3" id="KW-1185">Reference proteome</keyword>
<dbReference type="AlphaFoldDB" id="A0A0W0ZG93"/>
<dbReference type="RefSeq" id="WP_058511653.1">
    <property type="nucleotide sequence ID" value="NZ_LNYY01000019.1"/>
</dbReference>
<reference evidence="2 3" key="1">
    <citation type="submission" date="2015-11" db="EMBL/GenBank/DDBJ databases">
        <title>Genomic analysis of 38 Legionella species identifies large and diverse effector repertoires.</title>
        <authorList>
            <person name="Burstein D."/>
            <person name="Amaro F."/>
            <person name="Zusman T."/>
            <person name="Lifshitz Z."/>
            <person name="Cohen O."/>
            <person name="Gilbert J.A."/>
            <person name="Pupko T."/>
            <person name="Shuman H.A."/>
            <person name="Segal G."/>
        </authorList>
    </citation>
    <scope>NUCLEOTIDE SEQUENCE [LARGE SCALE GENOMIC DNA]</scope>
    <source>
        <strain evidence="2 3">IMVS3376</strain>
    </source>
</reference>
<feature type="transmembrane region" description="Helical" evidence="1">
    <location>
        <begin position="95"/>
        <end position="113"/>
    </location>
</feature>
<evidence type="ECO:0000256" key="1">
    <source>
        <dbReference type="SAM" id="Phobius"/>
    </source>
</evidence>
<proteinExistence type="predicted"/>
<evidence type="ECO:0000313" key="2">
    <source>
        <dbReference type="EMBL" id="KTD67886.1"/>
    </source>
</evidence>
<comment type="caution">
    <text evidence="2">The sequence shown here is derived from an EMBL/GenBank/DDBJ whole genome shotgun (WGS) entry which is preliminary data.</text>
</comment>
<keyword evidence="1" id="KW-1133">Transmembrane helix</keyword>
<protein>
    <submittedName>
        <fullName evidence="2">Uncharacterized protein</fullName>
    </submittedName>
</protein>
<keyword evidence="1" id="KW-0812">Transmembrane</keyword>
<sequence>MPIINARDNKRTADFLFLIRYMPRVALNTVKYGFYGALFGFGSSFLFSEALKRFAAENPEVVNLDGQHVPDDEQFLKFSRHSAFTKHTPPMSEMIPIYSAIVGGCAGAFFGLNKSYMEFSEKRLEDRELRRLDMV</sequence>
<dbReference type="PATRIC" id="fig|947033.5.peg.1115"/>
<feature type="transmembrane region" description="Helical" evidence="1">
    <location>
        <begin position="32"/>
        <end position="51"/>
    </location>
</feature>
<gene>
    <name evidence="2" type="ORF">Lste_1044</name>
</gene>
<organism evidence="2 3">
    <name type="scientific">Legionella steelei</name>
    <dbReference type="NCBI Taxonomy" id="947033"/>
    <lineage>
        <taxon>Bacteria</taxon>
        <taxon>Pseudomonadati</taxon>
        <taxon>Pseudomonadota</taxon>
        <taxon>Gammaproteobacteria</taxon>
        <taxon>Legionellales</taxon>
        <taxon>Legionellaceae</taxon>
        <taxon>Legionella</taxon>
    </lineage>
</organism>
<keyword evidence="1" id="KW-0472">Membrane</keyword>